<feature type="domain" description="Coenzyme Q-binding protein COQ10 START" evidence="4">
    <location>
        <begin position="58"/>
        <end position="130"/>
    </location>
</feature>
<comment type="subunit">
    <text evidence="2">Interacts with coenzyme Q.</text>
</comment>
<proteinExistence type="inferred from homology"/>
<keyword evidence="6" id="KW-1185">Reference proteome</keyword>
<dbReference type="PANTHER" id="PTHR12901:SF10">
    <property type="entry name" value="COENZYME Q-BINDING PROTEIN COQ10, MITOCHONDRIAL"/>
    <property type="match status" value="1"/>
</dbReference>
<dbReference type="GO" id="GO:0045333">
    <property type="term" value="P:cellular respiration"/>
    <property type="evidence" value="ECO:0007669"/>
    <property type="project" value="InterPro"/>
</dbReference>
<evidence type="ECO:0000313" key="6">
    <source>
        <dbReference type="Proteomes" id="UP001175000"/>
    </source>
</evidence>
<dbReference type="AlphaFoldDB" id="A0AA40C6B4"/>
<dbReference type="InterPro" id="IPR044996">
    <property type="entry name" value="COQ10-like"/>
</dbReference>
<gene>
    <name evidence="5" type="ORF">B0T14DRAFT_543260</name>
</gene>
<dbReference type="CDD" id="cd07813">
    <property type="entry name" value="COQ10p_like"/>
    <property type="match status" value="1"/>
</dbReference>
<name>A0AA40C6B4_9PEZI</name>
<reference evidence="5" key="1">
    <citation type="submission" date="2023-06" db="EMBL/GenBank/DDBJ databases">
        <title>Genome-scale phylogeny and comparative genomics of the fungal order Sordariales.</title>
        <authorList>
            <consortium name="Lawrence Berkeley National Laboratory"/>
            <person name="Hensen N."/>
            <person name="Bonometti L."/>
            <person name="Westerberg I."/>
            <person name="Brannstrom I.O."/>
            <person name="Guillou S."/>
            <person name="Cros-Aarteil S."/>
            <person name="Calhoun S."/>
            <person name="Haridas S."/>
            <person name="Kuo A."/>
            <person name="Mondo S."/>
            <person name="Pangilinan J."/>
            <person name="Riley R."/>
            <person name="Labutti K."/>
            <person name="Andreopoulos B."/>
            <person name="Lipzen A."/>
            <person name="Chen C."/>
            <person name="Yanf M."/>
            <person name="Daum C."/>
            <person name="Ng V."/>
            <person name="Clum A."/>
            <person name="Steindorff A."/>
            <person name="Ohm R."/>
            <person name="Martin F."/>
            <person name="Silar P."/>
            <person name="Natvig D."/>
            <person name="Lalanne C."/>
            <person name="Gautier V."/>
            <person name="Ament-Velasquez S.L."/>
            <person name="Kruys A."/>
            <person name="Hutchinson M.I."/>
            <person name="Powell A.J."/>
            <person name="Barry K."/>
            <person name="Miller A.N."/>
            <person name="Grigoriev I.V."/>
            <person name="Debuchy R."/>
            <person name="Gladieux P."/>
            <person name="Thoren M.H."/>
            <person name="Johannesson H."/>
        </authorList>
    </citation>
    <scope>NUCLEOTIDE SEQUENCE</scope>
    <source>
        <strain evidence="5">CBS 606.72</strain>
    </source>
</reference>
<comment type="function">
    <text evidence="3">Required for the function of coenzyme Q in the respiratory chain. May serve as a chaperone or may be involved in the transport of Q6 from its site of synthesis to the catalytic sites of the respiratory complexes.</text>
</comment>
<dbReference type="InterPro" id="IPR005031">
    <property type="entry name" value="COQ10_START"/>
</dbReference>
<comment type="caution">
    <text evidence="5">The sequence shown here is derived from an EMBL/GenBank/DDBJ whole genome shotgun (WGS) entry which is preliminary data.</text>
</comment>
<evidence type="ECO:0000313" key="5">
    <source>
        <dbReference type="EMBL" id="KAK0626314.1"/>
    </source>
</evidence>
<dbReference type="InterPro" id="IPR023393">
    <property type="entry name" value="START-like_dom_sf"/>
</dbReference>
<dbReference type="EMBL" id="JAULSU010000002">
    <property type="protein sequence ID" value="KAK0626314.1"/>
    <property type="molecule type" value="Genomic_DNA"/>
</dbReference>
<organism evidence="5 6">
    <name type="scientific">Immersiella caudata</name>
    <dbReference type="NCBI Taxonomy" id="314043"/>
    <lineage>
        <taxon>Eukaryota</taxon>
        <taxon>Fungi</taxon>
        <taxon>Dikarya</taxon>
        <taxon>Ascomycota</taxon>
        <taxon>Pezizomycotina</taxon>
        <taxon>Sordariomycetes</taxon>
        <taxon>Sordariomycetidae</taxon>
        <taxon>Sordariales</taxon>
        <taxon>Lasiosphaeriaceae</taxon>
        <taxon>Immersiella</taxon>
    </lineage>
</organism>
<dbReference type="Gene3D" id="3.30.530.20">
    <property type="match status" value="1"/>
</dbReference>
<dbReference type="Pfam" id="PF03364">
    <property type="entry name" value="Polyketide_cyc"/>
    <property type="match status" value="1"/>
</dbReference>
<dbReference type="SUPFAM" id="SSF55961">
    <property type="entry name" value="Bet v1-like"/>
    <property type="match status" value="1"/>
</dbReference>
<protein>
    <submittedName>
        <fullName evidence="5">Dehydrase and lipid transport-domain-containing protein</fullName>
    </submittedName>
</protein>
<dbReference type="PANTHER" id="PTHR12901">
    <property type="entry name" value="SPERM PROTEIN HOMOLOG"/>
    <property type="match status" value="1"/>
</dbReference>
<accession>A0AA40C6B4</accession>
<evidence type="ECO:0000256" key="3">
    <source>
        <dbReference type="ARBA" id="ARBA00024947"/>
    </source>
</evidence>
<evidence type="ECO:0000256" key="1">
    <source>
        <dbReference type="ARBA" id="ARBA00006885"/>
    </source>
</evidence>
<sequence>MSPIVMDALESTQYQHPLLPLSTQTPSRPISTLLRTLLPSSPSSLNTSPQTLHTHRTLPYTPSQLYTIIADIDSYRFFLPNCTASTITHWTRPAASSNHKPLPTQADLTVGWGPFTQNYTSRVYCVPGSLVEAVSGNAETGIEKEVLKGLGYNIDGTGSGKGRGGEGKGIFESLVTRWTVRGVNAPEGWSDGSGQEWAEVELKVQFRFADPALGFAVGQVADQMAVRMVEAFEERAKRLYGKNSKTTKEMDVRY</sequence>
<dbReference type="GO" id="GO:0005739">
    <property type="term" value="C:mitochondrion"/>
    <property type="evidence" value="ECO:0007669"/>
    <property type="project" value="TreeGrafter"/>
</dbReference>
<evidence type="ECO:0000259" key="4">
    <source>
        <dbReference type="Pfam" id="PF03364"/>
    </source>
</evidence>
<dbReference type="Proteomes" id="UP001175000">
    <property type="component" value="Unassembled WGS sequence"/>
</dbReference>
<dbReference type="GO" id="GO:0048039">
    <property type="term" value="F:ubiquinone binding"/>
    <property type="evidence" value="ECO:0007669"/>
    <property type="project" value="InterPro"/>
</dbReference>
<evidence type="ECO:0000256" key="2">
    <source>
        <dbReference type="ARBA" id="ARBA00011814"/>
    </source>
</evidence>
<comment type="similarity">
    <text evidence="1">Belongs to the COQ10 family.</text>
</comment>